<proteinExistence type="predicted"/>
<dbReference type="EMBL" id="CP047591">
    <property type="protein sequence ID" value="QHI71157.1"/>
    <property type="molecule type" value="Genomic_DNA"/>
</dbReference>
<keyword evidence="1" id="KW-0812">Transmembrane</keyword>
<dbReference type="InterPro" id="IPR052734">
    <property type="entry name" value="Nod_factor_acetyltransferase"/>
</dbReference>
<dbReference type="InterPro" id="IPR002656">
    <property type="entry name" value="Acyl_transf_3_dom"/>
</dbReference>
<dbReference type="PANTHER" id="PTHR37312:SF1">
    <property type="entry name" value="MEMBRANE-BOUND ACYLTRANSFERASE YKRP-RELATED"/>
    <property type="match status" value="1"/>
</dbReference>
<dbReference type="PANTHER" id="PTHR37312">
    <property type="entry name" value="MEMBRANE-BOUND ACYLTRANSFERASE YKRP-RELATED"/>
    <property type="match status" value="1"/>
</dbReference>
<dbReference type="GO" id="GO:0016747">
    <property type="term" value="F:acyltransferase activity, transferring groups other than amino-acyl groups"/>
    <property type="evidence" value="ECO:0007669"/>
    <property type="project" value="InterPro"/>
</dbReference>
<feature type="domain" description="Acyltransferase 3" evidence="2">
    <location>
        <begin position="21"/>
        <end position="316"/>
    </location>
</feature>
<dbReference type="KEGG" id="amic:Ami3637_01030"/>
<feature type="transmembrane region" description="Helical" evidence="1">
    <location>
        <begin position="164"/>
        <end position="183"/>
    </location>
</feature>
<dbReference type="Proteomes" id="UP000463883">
    <property type="component" value="Chromosome"/>
</dbReference>
<evidence type="ECO:0000313" key="3">
    <source>
        <dbReference type="EMBL" id="QHI71157.1"/>
    </source>
</evidence>
<keyword evidence="3" id="KW-0808">Transferase</keyword>
<feature type="transmembrane region" description="Helical" evidence="1">
    <location>
        <begin position="299"/>
        <end position="317"/>
    </location>
</feature>
<gene>
    <name evidence="3" type="ORF">Ami3637_01030</name>
</gene>
<protein>
    <submittedName>
        <fullName evidence="3">Acyltransferase family protein</fullName>
    </submittedName>
</protein>
<reference evidence="3 4" key="1">
    <citation type="submission" date="2020-01" db="EMBL/GenBank/DDBJ databases">
        <title>Genomic analysis of Aminipila sp. CBA3637.</title>
        <authorList>
            <person name="Kim Y.B."/>
            <person name="Roh S.W."/>
        </authorList>
    </citation>
    <scope>NUCLEOTIDE SEQUENCE [LARGE SCALE GENOMIC DNA]</scope>
    <source>
        <strain evidence="3 4">CBA3637</strain>
    </source>
</reference>
<feature type="transmembrane region" description="Helical" evidence="1">
    <location>
        <begin position="266"/>
        <end position="287"/>
    </location>
</feature>
<feature type="transmembrane region" description="Helical" evidence="1">
    <location>
        <begin position="142"/>
        <end position="158"/>
    </location>
</feature>
<keyword evidence="3" id="KW-0012">Acyltransferase</keyword>
<dbReference type="RefSeq" id="WP_162360933.1">
    <property type="nucleotide sequence ID" value="NZ_CP047591.1"/>
</dbReference>
<evidence type="ECO:0000256" key="1">
    <source>
        <dbReference type="SAM" id="Phobius"/>
    </source>
</evidence>
<feature type="transmembrane region" description="Helical" evidence="1">
    <location>
        <begin position="51"/>
        <end position="72"/>
    </location>
</feature>
<feature type="transmembrane region" description="Helical" evidence="1">
    <location>
        <begin position="84"/>
        <end position="105"/>
    </location>
</feature>
<feature type="transmembrane region" description="Helical" evidence="1">
    <location>
        <begin position="27"/>
        <end position="45"/>
    </location>
</feature>
<dbReference type="AlphaFoldDB" id="A0A6P1MB54"/>
<keyword evidence="1" id="KW-0472">Membrane</keyword>
<dbReference type="Pfam" id="PF01757">
    <property type="entry name" value="Acyl_transf_3"/>
    <property type="match status" value="1"/>
</dbReference>
<feature type="transmembrane region" description="Helical" evidence="1">
    <location>
        <begin position="195"/>
        <end position="215"/>
    </location>
</feature>
<sequence>MEESISIKAPAAALKQRSFIFDNLRGLAIWCIPISHFTMVGGGFSHASLGGIVYITINVFVMQLFMFLSGFFSKKVDRARETAFKTFMLPYLLFTLVFYIFRYFYFGGANLDFLKPPFALWFLFAVFFYRFYLKDLVKIKHLLAISVGIYLITGLLPVDTDYFALGRAISYFPFFLMGYYCTSERLKTIQRLKKWQCIPLLALLLGVSYVLAYYVKVPVNFYLLKTTAADVGITWYMDILMRAVVLILAVLWTILLLNLMPDKKNYLTYVGITTMPIYIFHLFIRYVVEQKGFPSPDWITYYLWVFGSASLCVIVFSSPPIAKIYDKVLDLLYQGWVKLKKKMLYDEAPETVK</sequence>
<accession>A0A6P1MB54</accession>
<evidence type="ECO:0000313" key="4">
    <source>
        <dbReference type="Proteomes" id="UP000463883"/>
    </source>
</evidence>
<keyword evidence="1" id="KW-1133">Transmembrane helix</keyword>
<evidence type="ECO:0000259" key="2">
    <source>
        <dbReference type="Pfam" id="PF01757"/>
    </source>
</evidence>
<feature type="transmembrane region" description="Helical" evidence="1">
    <location>
        <begin position="117"/>
        <end position="133"/>
    </location>
</feature>
<keyword evidence="4" id="KW-1185">Reference proteome</keyword>
<organism evidence="3 4">
    <name type="scientific">Aminipila terrae</name>
    <dbReference type="NCBI Taxonomy" id="2697030"/>
    <lineage>
        <taxon>Bacteria</taxon>
        <taxon>Bacillati</taxon>
        <taxon>Bacillota</taxon>
        <taxon>Clostridia</taxon>
        <taxon>Peptostreptococcales</taxon>
        <taxon>Anaerovoracaceae</taxon>
        <taxon>Aminipila</taxon>
    </lineage>
</organism>
<feature type="transmembrane region" description="Helical" evidence="1">
    <location>
        <begin position="235"/>
        <end position="259"/>
    </location>
</feature>
<name>A0A6P1MB54_9FIRM</name>